<keyword evidence="1" id="KW-0472">Membrane</keyword>
<keyword evidence="1" id="KW-1133">Transmembrane helix</keyword>
<organism evidence="2">
    <name type="scientific">viral metagenome</name>
    <dbReference type="NCBI Taxonomy" id="1070528"/>
    <lineage>
        <taxon>unclassified sequences</taxon>
        <taxon>metagenomes</taxon>
        <taxon>organismal metagenomes</taxon>
    </lineage>
</organism>
<sequence>MPIITLSHIDMYSFIALFVPIKILLPILQFPEIFTPGLQVTKLPKVVSCPIVEFKFI</sequence>
<dbReference type="AlphaFoldDB" id="A0A6C0J812"/>
<name>A0A6C0J812_9ZZZZ</name>
<dbReference type="EMBL" id="MN740328">
    <property type="protein sequence ID" value="QHU00677.1"/>
    <property type="molecule type" value="Genomic_DNA"/>
</dbReference>
<accession>A0A6C0J812</accession>
<reference evidence="2" key="1">
    <citation type="journal article" date="2020" name="Nature">
        <title>Giant virus diversity and host interactions through global metagenomics.</title>
        <authorList>
            <person name="Schulz F."/>
            <person name="Roux S."/>
            <person name="Paez-Espino D."/>
            <person name="Jungbluth S."/>
            <person name="Walsh D.A."/>
            <person name="Denef V.J."/>
            <person name="McMahon K.D."/>
            <person name="Konstantinidis K.T."/>
            <person name="Eloe-Fadrosh E.A."/>
            <person name="Kyrpides N.C."/>
            <person name="Woyke T."/>
        </authorList>
    </citation>
    <scope>NUCLEOTIDE SEQUENCE</scope>
    <source>
        <strain evidence="2">GVMAG-M-3300025860-20</strain>
    </source>
</reference>
<proteinExistence type="predicted"/>
<feature type="transmembrane region" description="Helical" evidence="1">
    <location>
        <begin position="12"/>
        <end position="30"/>
    </location>
</feature>
<protein>
    <submittedName>
        <fullName evidence="2">Uncharacterized protein</fullName>
    </submittedName>
</protein>
<evidence type="ECO:0000256" key="1">
    <source>
        <dbReference type="SAM" id="Phobius"/>
    </source>
</evidence>
<evidence type="ECO:0000313" key="2">
    <source>
        <dbReference type="EMBL" id="QHU00677.1"/>
    </source>
</evidence>
<keyword evidence="1" id="KW-0812">Transmembrane</keyword>